<protein>
    <submittedName>
        <fullName evidence="1">Uncharacterized protein</fullName>
    </submittedName>
</protein>
<name>A0A6V8NJ19_9ACTN</name>
<organism evidence="1 2">
    <name type="scientific">Candidatus Hakubella thermalkaliphila</name>
    <dbReference type="NCBI Taxonomy" id="2754717"/>
    <lineage>
        <taxon>Bacteria</taxon>
        <taxon>Bacillati</taxon>
        <taxon>Actinomycetota</taxon>
        <taxon>Actinomycetota incertae sedis</taxon>
        <taxon>Candidatus Hakubellales</taxon>
        <taxon>Candidatus Hakubellaceae</taxon>
        <taxon>Candidatus Hakubella</taxon>
    </lineage>
</organism>
<dbReference type="EMBL" id="BLRU01000294">
    <property type="protein sequence ID" value="GFP20203.1"/>
    <property type="molecule type" value="Genomic_DNA"/>
</dbReference>
<dbReference type="RefSeq" id="WP_176237245.1">
    <property type="nucleotide sequence ID" value="NZ_BLRU01000294.1"/>
</dbReference>
<sequence length="299" mass="34715">MVEYSYDIAMPSYWDDLKQKSYTIEKLISASALLSSIFTHEFFVNVRTQIGEMKRLNRSGPLHSMFIFFCDNPENGYRKTRKLEDCLMKIFSHPSTRAKDRNYIKSELTRLQCLNTLFEVSILGNLLSQLPQDRVRLYPKTVGRRNVDAEIVLIGRSIHLETTVLAESEEDKNRRESMMRAGRDYWLGWRNTDKDEGRFREKLLEKSKQFAPGRPNVLAISIFDHFPADLEIKRAMGNNYYLNLGMVLQFGRARIKNIFTGNCDPSCQLTMEERNKLVELLSGQGYLPLAYGVPPYRKG</sequence>
<dbReference type="Proteomes" id="UP000574717">
    <property type="component" value="Unassembled WGS sequence"/>
</dbReference>
<accession>A0A6V8NJ19</accession>
<comment type="caution">
    <text evidence="1">The sequence shown here is derived from an EMBL/GenBank/DDBJ whole genome shotgun (WGS) entry which is preliminary data.</text>
</comment>
<evidence type="ECO:0000313" key="1">
    <source>
        <dbReference type="EMBL" id="GFP20203.1"/>
    </source>
</evidence>
<reference evidence="1 2" key="1">
    <citation type="journal article" date="2020" name="Front. Microbiol.">
        <title>Single-cell genomics of novel Actinobacteria with the Wood-Ljungdahl pathway discovered in a serpentinizing system.</title>
        <authorList>
            <person name="Merino N."/>
            <person name="Kawai M."/>
            <person name="Boyd E.S."/>
            <person name="Colman D.R."/>
            <person name="McGlynn S.E."/>
            <person name="Nealson K.H."/>
            <person name="Kurokawa K."/>
            <person name="Hongoh Y."/>
        </authorList>
    </citation>
    <scope>NUCLEOTIDE SEQUENCE [LARGE SCALE GENOMIC DNA]</scope>
    <source>
        <strain evidence="1 2">S03</strain>
    </source>
</reference>
<evidence type="ECO:0000313" key="2">
    <source>
        <dbReference type="Proteomes" id="UP000574717"/>
    </source>
</evidence>
<proteinExistence type="predicted"/>
<dbReference type="AlphaFoldDB" id="A0A6V8NJ19"/>
<gene>
    <name evidence="1" type="ORF">HKBW3S03_01704</name>
</gene>
<feature type="non-terminal residue" evidence="1">
    <location>
        <position position="299"/>
    </location>
</feature>